<keyword evidence="9" id="KW-1185">Reference proteome</keyword>
<feature type="domain" description="DNA2/NAM7 helicase-like C-terminal" evidence="7">
    <location>
        <begin position="732"/>
        <end position="839"/>
    </location>
</feature>
<evidence type="ECO:0000256" key="1">
    <source>
        <dbReference type="ARBA" id="ARBA00007913"/>
    </source>
</evidence>
<dbReference type="InterPro" id="IPR027417">
    <property type="entry name" value="P-loop_NTPase"/>
</dbReference>
<reference evidence="8 9" key="1">
    <citation type="submission" date="2020-07" db="EMBL/GenBank/DDBJ databases">
        <title>Pseudogemmobacter sp. nov., isolated from poultry manure in Taiwan.</title>
        <authorList>
            <person name="Lin S.-Y."/>
            <person name="Tang Y.-S."/>
            <person name="Young C.-C."/>
        </authorList>
    </citation>
    <scope>NUCLEOTIDE SEQUENCE [LARGE SCALE GENOMIC DNA]</scope>
    <source>
        <strain evidence="8 9">CC-YST710</strain>
    </source>
</reference>
<dbReference type="EMBL" id="JACDXX010000058">
    <property type="protein sequence ID" value="MCB5412420.1"/>
    <property type="molecule type" value="Genomic_DNA"/>
</dbReference>
<evidence type="ECO:0000256" key="3">
    <source>
        <dbReference type="ARBA" id="ARBA00022801"/>
    </source>
</evidence>
<organism evidence="8 9">
    <name type="scientific">Pseudogemmobacter faecipullorum</name>
    <dbReference type="NCBI Taxonomy" id="2755041"/>
    <lineage>
        <taxon>Bacteria</taxon>
        <taxon>Pseudomonadati</taxon>
        <taxon>Pseudomonadota</taxon>
        <taxon>Alphaproteobacteria</taxon>
        <taxon>Rhodobacterales</taxon>
        <taxon>Paracoccaceae</taxon>
        <taxon>Pseudogemmobacter</taxon>
    </lineage>
</organism>
<dbReference type="Gene3D" id="3.40.50.300">
    <property type="entry name" value="P-loop containing nucleotide triphosphate hydrolases"/>
    <property type="match status" value="2"/>
</dbReference>
<evidence type="ECO:0000259" key="7">
    <source>
        <dbReference type="Pfam" id="PF13087"/>
    </source>
</evidence>
<evidence type="ECO:0000313" key="8">
    <source>
        <dbReference type="EMBL" id="MCB5412420.1"/>
    </source>
</evidence>
<accession>A0ABS8CSP3</accession>
<proteinExistence type="inferred from homology"/>
<evidence type="ECO:0000256" key="2">
    <source>
        <dbReference type="ARBA" id="ARBA00022741"/>
    </source>
</evidence>
<dbReference type="PANTHER" id="PTHR43788:SF8">
    <property type="entry name" value="DNA-BINDING PROTEIN SMUBP-2"/>
    <property type="match status" value="1"/>
</dbReference>
<evidence type="ECO:0000256" key="5">
    <source>
        <dbReference type="ARBA" id="ARBA00022840"/>
    </source>
</evidence>
<comment type="similarity">
    <text evidence="1">Belongs to the DNA2/NAM7 helicase family.</text>
</comment>
<dbReference type="InterPro" id="IPR050534">
    <property type="entry name" value="Coronavir_polyprotein_1ab"/>
</dbReference>
<dbReference type="RefSeq" id="WP_226937837.1">
    <property type="nucleotide sequence ID" value="NZ_JACDXX010000058.1"/>
</dbReference>
<dbReference type="SUPFAM" id="SSF52540">
    <property type="entry name" value="P-loop containing nucleoside triphosphate hydrolases"/>
    <property type="match status" value="1"/>
</dbReference>
<dbReference type="InterPro" id="IPR041677">
    <property type="entry name" value="DNA2/NAM7_AAA_11"/>
</dbReference>
<keyword evidence="5" id="KW-0067">ATP-binding</keyword>
<protein>
    <submittedName>
        <fullName evidence="8">AAA family ATPase</fullName>
    </submittedName>
</protein>
<keyword evidence="4" id="KW-0347">Helicase</keyword>
<gene>
    <name evidence="8" type="ORF">H0485_20885</name>
</gene>
<name>A0ABS8CSP3_9RHOB</name>
<feature type="domain" description="DNA2/NAM7 helicase helicase" evidence="6">
    <location>
        <begin position="663"/>
        <end position="700"/>
    </location>
</feature>
<comment type="caution">
    <text evidence="8">The sequence shown here is derived from an EMBL/GenBank/DDBJ whole genome shotgun (WGS) entry which is preliminary data.</text>
</comment>
<dbReference type="InterPro" id="IPR041679">
    <property type="entry name" value="DNA2/NAM7-like_C"/>
</dbReference>
<feature type="domain" description="DNA2/NAM7 helicase helicase" evidence="6">
    <location>
        <begin position="364"/>
        <end position="556"/>
    </location>
</feature>
<dbReference type="Pfam" id="PF13086">
    <property type="entry name" value="AAA_11"/>
    <property type="match status" value="2"/>
</dbReference>
<evidence type="ECO:0000256" key="4">
    <source>
        <dbReference type="ARBA" id="ARBA00022806"/>
    </source>
</evidence>
<keyword evidence="3" id="KW-0378">Hydrolase</keyword>
<evidence type="ECO:0000259" key="6">
    <source>
        <dbReference type="Pfam" id="PF13086"/>
    </source>
</evidence>
<evidence type="ECO:0000313" key="9">
    <source>
        <dbReference type="Proteomes" id="UP001198571"/>
    </source>
</evidence>
<keyword evidence="2" id="KW-0547">Nucleotide-binding</keyword>
<dbReference type="Proteomes" id="UP001198571">
    <property type="component" value="Unassembled WGS sequence"/>
</dbReference>
<sequence length="871" mass="94468">MSTVLKFLQAFPRGLSIERLYALNGGCFSENERMAVLAELSDLARSGLARRRVDGLWFAAVSSGGLNARVVGAAVSTGLDGLERNVLTAAPFKISFSPVDVEVERSEAKPLALDPQALLRYWRSALRSDPRGAMSEAVDRHGAVWHLIAGHGPLVPEADLRATMVIELDALSPDFREALLKRAANENALAIGWPLAVGRRSGVPVIWPVGLISATWTRQDGQLHIDIALDDILINPDWIKGAARQAGWKAAQLEEIFGAEEGVGLQSKDFLERLREAMARQTRSKVSGQNLASELDPTHEGIFDCAALFLPDDSTFTAGAVRDLDEIAQWPPERLVQSALAPALGLEPSYQPAKPIAAVNVGSLNAEQIAAVRAASEAALTVVTGPPGTGKSQAIVSMAASVILAGGSVLVASKNHQALDAVEDRLGGLVPDADFLVRTLDPEREIDRSFRSVLGDLTNVKTRAAAPVDIVLLKSLEHMAINRAAMLDAMLERDRIESELAELHERLETRRKFSAQAPVAIEEDLAPMSLWARVLAAISLLLRGRAPEMGEAQSKVVSLSSLEARLSELHSARKALRASDSVVQLSDQIAELAQRVLSMVVKERVSLSNECLSVLEDAKADLDFQGRQTAVPFPVAQTILGPRPLWLASILGTPKRIPLETGLFDLVIFDEASQCDIASALPLMARAKRMVVVGDDRQLSFIPQLGQAKDRNLMQAQNLPVEQMSRYAQSRNSLFDFAKRLPAAHKILLRQQYRSVGPIVDYISSEFYGSALKVAYDPERIVTPKAQKAGIAWTHVAAPMVSEGNNVNRAEVRAIVEQIQKLLLSENYTGTIGVTSPFRGLCCANPVRDSSRESNMVAGVHEQTHLPDLQD</sequence>
<dbReference type="Pfam" id="PF13087">
    <property type="entry name" value="AAA_12"/>
    <property type="match status" value="1"/>
</dbReference>
<dbReference type="PANTHER" id="PTHR43788">
    <property type="entry name" value="DNA2/NAM7 HELICASE FAMILY MEMBER"/>
    <property type="match status" value="1"/>
</dbReference>